<name>A0AAD4BJ05_BOLED</name>
<dbReference type="EMBL" id="WHUW01000049">
    <property type="protein sequence ID" value="KAF8431533.1"/>
    <property type="molecule type" value="Genomic_DNA"/>
</dbReference>
<dbReference type="Proteomes" id="UP001194468">
    <property type="component" value="Unassembled WGS sequence"/>
</dbReference>
<gene>
    <name evidence="1" type="ORF">L210DRAFT_875089</name>
</gene>
<reference evidence="1" key="2">
    <citation type="journal article" date="2020" name="Nat. Commun.">
        <title>Large-scale genome sequencing of mycorrhizal fungi provides insights into the early evolution of symbiotic traits.</title>
        <authorList>
            <person name="Miyauchi S."/>
            <person name="Kiss E."/>
            <person name="Kuo A."/>
            <person name="Drula E."/>
            <person name="Kohler A."/>
            <person name="Sanchez-Garcia M."/>
            <person name="Morin E."/>
            <person name="Andreopoulos B."/>
            <person name="Barry K.W."/>
            <person name="Bonito G."/>
            <person name="Buee M."/>
            <person name="Carver A."/>
            <person name="Chen C."/>
            <person name="Cichocki N."/>
            <person name="Clum A."/>
            <person name="Culley D."/>
            <person name="Crous P.W."/>
            <person name="Fauchery L."/>
            <person name="Girlanda M."/>
            <person name="Hayes R.D."/>
            <person name="Keri Z."/>
            <person name="LaButti K."/>
            <person name="Lipzen A."/>
            <person name="Lombard V."/>
            <person name="Magnuson J."/>
            <person name="Maillard F."/>
            <person name="Murat C."/>
            <person name="Nolan M."/>
            <person name="Ohm R.A."/>
            <person name="Pangilinan J."/>
            <person name="Pereira M.F."/>
            <person name="Perotto S."/>
            <person name="Peter M."/>
            <person name="Pfister S."/>
            <person name="Riley R."/>
            <person name="Sitrit Y."/>
            <person name="Stielow J.B."/>
            <person name="Szollosi G."/>
            <person name="Zifcakova L."/>
            <person name="Stursova M."/>
            <person name="Spatafora J.W."/>
            <person name="Tedersoo L."/>
            <person name="Vaario L.M."/>
            <person name="Yamada A."/>
            <person name="Yan M."/>
            <person name="Wang P."/>
            <person name="Xu J."/>
            <person name="Bruns T."/>
            <person name="Baldrian P."/>
            <person name="Vilgalys R."/>
            <person name="Dunand C."/>
            <person name="Henrissat B."/>
            <person name="Grigoriev I.V."/>
            <person name="Hibbett D."/>
            <person name="Nagy L.G."/>
            <person name="Martin F.M."/>
        </authorList>
    </citation>
    <scope>NUCLEOTIDE SEQUENCE</scope>
    <source>
        <strain evidence="1">BED1</strain>
    </source>
</reference>
<evidence type="ECO:0000313" key="2">
    <source>
        <dbReference type="Proteomes" id="UP001194468"/>
    </source>
</evidence>
<accession>A0AAD4BJ05</accession>
<proteinExistence type="predicted"/>
<protein>
    <submittedName>
        <fullName evidence="1">Uncharacterized protein</fullName>
    </submittedName>
</protein>
<keyword evidence="2" id="KW-1185">Reference proteome</keyword>
<reference evidence="1" key="1">
    <citation type="submission" date="2019-10" db="EMBL/GenBank/DDBJ databases">
        <authorList>
            <consortium name="DOE Joint Genome Institute"/>
            <person name="Kuo A."/>
            <person name="Miyauchi S."/>
            <person name="Kiss E."/>
            <person name="Drula E."/>
            <person name="Kohler A."/>
            <person name="Sanchez-Garcia M."/>
            <person name="Andreopoulos B."/>
            <person name="Barry K.W."/>
            <person name="Bonito G."/>
            <person name="Buee M."/>
            <person name="Carver A."/>
            <person name="Chen C."/>
            <person name="Cichocki N."/>
            <person name="Clum A."/>
            <person name="Culley D."/>
            <person name="Crous P.W."/>
            <person name="Fauchery L."/>
            <person name="Girlanda M."/>
            <person name="Hayes R."/>
            <person name="Keri Z."/>
            <person name="LaButti K."/>
            <person name="Lipzen A."/>
            <person name="Lombard V."/>
            <person name="Magnuson J."/>
            <person name="Maillard F."/>
            <person name="Morin E."/>
            <person name="Murat C."/>
            <person name="Nolan M."/>
            <person name="Ohm R."/>
            <person name="Pangilinan J."/>
            <person name="Pereira M."/>
            <person name="Perotto S."/>
            <person name="Peter M."/>
            <person name="Riley R."/>
            <person name="Sitrit Y."/>
            <person name="Stielow B."/>
            <person name="Szollosi G."/>
            <person name="Zifcakova L."/>
            <person name="Stursova M."/>
            <person name="Spatafora J.W."/>
            <person name="Tedersoo L."/>
            <person name="Vaario L.-M."/>
            <person name="Yamada A."/>
            <person name="Yan M."/>
            <person name="Wang P."/>
            <person name="Xu J."/>
            <person name="Bruns T."/>
            <person name="Baldrian P."/>
            <person name="Vilgalys R."/>
            <person name="Henrissat B."/>
            <person name="Grigoriev I.V."/>
            <person name="Hibbett D."/>
            <person name="Nagy L.G."/>
            <person name="Martin F.M."/>
        </authorList>
    </citation>
    <scope>NUCLEOTIDE SEQUENCE</scope>
    <source>
        <strain evidence="1">BED1</strain>
    </source>
</reference>
<sequence>PHCALFVKVGLDWAWKYYECMGQTRAYVIAMFINPTIRLSWIDQQWGTDVAARARADILRLMTEYRSNSAVQTVPQDATPAATGTGQVHLHSTLATHYYGLEMIKVWALSQLALQAVDQEFNGYALSMPCPKGTHPLAFWEIRSIVCIYQ</sequence>
<organism evidence="1 2">
    <name type="scientific">Boletus edulis BED1</name>
    <dbReference type="NCBI Taxonomy" id="1328754"/>
    <lineage>
        <taxon>Eukaryota</taxon>
        <taxon>Fungi</taxon>
        <taxon>Dikarya</taxon>
        <taxon>Basidiomycota</taxon>
        <taxon>Agaricomycotina</taxon>
        <taxon>Agaricomycetes</taxon>
        <taxon>Agaricomycetidae</taxon>
        <taxon>Boletales</taxon>
        <taxon>Boletineae</taxon>
        <taxon>Boletaceae</taxon>
        <taxon>Boletoideae</taxon>
        <taxon>Boletus</taxon>
    </lineage>
</organism>
<evidence type="ECO:0000313" key="1">
    <source>
        <dbReference type="EMBL" id="KAF8431533.1"/>
    </source>
</evidence>
<comment type="caution">
    <text evidence="1">The sequence shown here is derived from an EMBL/GenBank/DDBJ whole genome shotgun (WGS) entry which is preliminary data.</text>
</comment>
<dbReference type="AlphaFoldDB" id="A0AAD4BJ05"/>
<feature type="non-terminal residue" evidence="1">
    <location>
        <position position="1"/>
    </location>
</feature>